<name>A0A8I0HRF4_9CORY</name>
<keyword evidence="2" id="KW-1185">Reference proteome</keyword>
<protein>
    <submittedName>
        <fullName evidence="1">DinB family protein</fullName>
    </submittedName>
</protein>
<dbReference type="EMBL" id="JACSPR010000014">
    <property type="protein sequence ID" value="MBD8031313.1"/>
    <property type="molecule type" value="Genomic_DNA"/>
</dbReference>
<dbReference type="InterPro" id="IPR034660">
    <property type="entry name" value="DinB/YfiT-like"/>
</dbReference>
<comment type="caution">
    <text evidence="1">The sequence shown here is derived from an EMBL/GenBank/DDBJ whole genome shotgun (WGS) entry which is preliminary data.</text>
</comment>
<dbReference type="AlphaFoldDB" id="A0A8I0HRF4"/>
<dbReference type="Proteomes" id="UP000650224">
    <property type="component" value="Unassembled WGS sequence"/>
</dbReference>
<dbReference type="SUPFAM" id="SSF109854">
    <property type="entry name" value="DinB/YfiT-like putative metalloenzymes"/>
    <property type="match status" value="1"/>
</dbReference>
<gene>
    <name evidence="1" type="ORF">H9627_13490</name>
</gene>
<reference evidence="1 2" key="1">
    <citation type="submission" date="2020-08" db="EMBL/GenBank/DDBJ databases">
        <title>A Genomic Blueprint of the Chicken Gut Microbiome.</title>
        <authorList>
            <person name="Gilroy R."/>
            <person name="Ravi A."/>
            <person name="Getino M."/>
            <person name="Pursley I."/>
            <person name="Horton D.L."/>
            <person name="Alikhan N.-F."/>
            <person name="Baker D."/>
            <person name="Gharbi K."/>
            <person name="Hall N."/>
            <person name="Watson M."/>
            <person name="Adriaenssens E.M."/>
            <person name="Foster-Nyarko E."/>
            <person name="Jarju S."/>
            <person name="Secka A."/>
            <person name="Antonio M."/>
            <person name="Oren A."/>
            <person name="Chaudhuri R."/>
            <person name="La Ragione R.M."/>
            <person name="Hildebrand F."/>
            <person name="Pallen M.J."/>
        </authorList>
    </citation>
    <scope>NUCLEOTIDE SEQUENCE [LARGE SCALE GENOMIC DNA]</scope>
    <source>
        <strain evidence="1 2">Sa1YVA5</strain>
    </source>
</reference>
<sequence>MIDRVEIADGYWRAYAELEDVLARAGDAELRSHSVGTRWTNEELLFHMVFGYLVVRRLLPLVKFFGYLPPSLSEVCARLLNSSTRPFGWVNYWGSRAAARVYHRHRMARKLRWLTTALATSLEKESEHSLAREMAFPTRWDPFFAPAMTVADVYAYPTRHFDFHARQLSLPFERGNAEE</sequence>
<accession>A0A8I0HRF4</accession>
<organism evidence="1 2">
    <name type="scientific">Corynebacterium gallinarum</name>
    <dbReference type="NCBI Taxonomy" id="2762214"/>
    <lineage>
        <taxon>Bacteria</taxon>
        <taxon>Bacillati</taxon>
        <taxon>Actinomycetota</taxon>
        <taxon>Actinomycetes</taxon>
        <taxon>Mycobacteriales</taxon>
        <taxon>Corynebacteriaceae</taxon>
        <taxon>Corynebacterium</taxon>
    </lineage>
</organism>
<evidence type="ECO:0000313" key="2">
    <source>
        <dbReference type="Proteomes" id="UP000650224"/>
    </source>
</evidence>
<evidence type="ECO:0000313" key="1">
    <source>
        <dbReference type="EMBL" id="MBD8031313.1"/>
    </source>
</evidence>
<proteinExistence type="predicted"/>
<dbReference type="RefSeq" id="WP_191734548.1">
    <property type="nucleotide sequence ID" value="NZ_JACSPR010000014.1"/>
</dbReference>